<feature type="compositionally biased region" description="Polar residues" evidence="3">
    <location>
        <begin position="491"/>
        <end position="503"/>
    </location>
</feature>
<dbReference type="CDD" id="cd07323">
    <property type="entry name" value="LAM"/>
    <property type="match status" value="1"/>
</dbReference>
<evidence type="ECO:0000313" key="5">
    <source>
        <dbReference type="EMBL" id="KAK9227930.1"/>
    </source>
</evidence>
<dbReference type="PANTHER" id="PTHR22792:SF132">
    <property type="entry name" value="LA-RELATED PROTEIN 1"/>
    <property type="match status" value="1"/>
</dbReference>
<feature type="compositionally biased region" description="Polar residues" evidence="3">
    <location>
        <begin position="1"/>
        <end position="23"/>
    </location>
</feature>
<feature type="compositionally biased region" description="Basic and acidic residues" evidence="3">
    <location>
        <begin position="239"/>
        <end position="259"/>
    </location>
</feature>
<evidence type="ECO:0000259" key="4">
    <source>
        <dbReference type="PROSITE" id="PS50961"/>
    </source>
</evidence>
<evidence type="ECO:0000256" key="1">
    <source>
        <dbReference type="ARBA" id="ARBA00022884"/>
    </source>
</evidence>
<evidence type="ECO:0000313" key="6">
    <source>
        <dbReference type="Proteomes" id="UP001428341"/>
    </source>
</evidence>
<gene>
    <name evidence="5" type="ORF">WN944_020876</name>
</gene>
<feature type="region of interest" description="Disordered" evidence="3">
    <location>
        <begin position="473"/>
        <end position="503"/>
    </location>
</feature>
<dbReference type="InterPro" id="IPR045180">
    <property type="entry name" value="La_dom_prot"/>
</dbReference>
<proteinExistence type="predicted"/>
<dbReference type="SUPFAM" id="SSF46785">
    <property type="entry name" value="Winged helix' DNA-binding domain"/>
    <property type="match status" value="1"/>
</dbReference>
<keyword evidence="1 2" id="KW-0694">RNA-binding</keyword>
<dbReference type="InterPro" id="IPR036388">
    <property type="entry name" value="WH-like_DNA-bd_sf"/>
</dbReference>
<evidence type="ECO:0000256" key="2">
    <source>
        <dbReference type="PROSITE-ProRule" id="PRU00332"/>
    </source>
</evidence>
<dbReference type="EMBL" id="JBCGBO010000001">
    <property type="protein sequence ID" value="KAK9227930.1"/>
    <property type="molecule type" value="Genomic_DNA"/>
</dbReference>
<feature type="compositionally biased region" description="Pro residues" evidence="3">
    <location>
        <begin position="287"/>
        <end position="307"/>
    </location>
</feature>
<dbReference type="InterPro" id="IPR006630">
    <property type="entry name" value="La_HTH"/>
</dbReference>
<sequence>MATASNITNSDFPSIDNSVATGSGQPGGPWPVFGREPIALVSSSSSQSTSVIELAAAAAAAADEDIGAECGNGNAGSKRPPWNRQPSNGAAEMEPVMGAHSWPALSETTRGSSSSTKSPSDSLKGLVDGSSSSSVLQGTTTTNSSSHKQVSNNANPNSTTNHAASNRQRSMKRNNSHSSSNGGLPQPPASQGSVVEGRSNNPSPRDHTQKSGFGSQFHGGNDHPHPRGSFKHRNGNQHPRGDGSHHHNYGGRRDQDRGNQDWNSHRNYSGRDAHMQPQRVVQRFTRHPPPPPPPPPPSSSPFIPPPPVRPFGSPIGFPEFASPVYYVAAAPPEALRGVPFVAPIPPHAVFFPAPDPQLHSRIVTQIDYYFSNENLVKDTFLRQNMDDQGWVPIRLIAGFNKVSLLTDNIQLILDALRSSTVVEVQGDRIRKRNDWMRWIMPPGKFSSLPSPQSQGKSGIDMLSAQVQSISLDQKTLNHSRSSSGDLSNLSPTCSSAGKDQVSI</sequence>
<dbReference type="FunFam" id="1.10.10.10:FF:000131">
    <property type="entry name" value="la-related protein 1B isoform X2"/>
    <property type="match status" value="1"/>
</dbReference>
<dbReference type="GO" id="GO:0003723">
    <property type="term" value="F:RNA binding"/>
    <property type="evidence" value="ECO:0007669"/>
    <property type="project" value="UniProtKB-UniRule"/>
</dbReference>
<accession>A0AAP0N0W5</accession>
<feature type="compositionally biased region" description="Basic residues" evidence="3">
    <location>
        <begin position="226"/>
        <end position="235"/>
    </location>
</feature>
<dbReference type="PANTHER" id="PTHR22792">
    <property type="entry name" value="LUPUS LA PROTEIN-RELATED"/>
    <property type="match status" value="1"/>
</dbReference>
<name>A0AAP0N0W5_9ROSI</name>
<feature type="domain" description="HTH La-type RNA-binding" evidence="4">
    <location>
        <begin position="352"/>
        <end position="441"/>
    </location>
</feature>
<feature type="compositionally biased region" description="Polar residues" evidence="3">
    <location>
        <begin position="176"/>
        <end position="203"/>
    </location>
</feature>
<feature type="region of interest" description="Disordered" evidence="3">
    <location>
        <begin position="1"/>
        <end position="35"/>
    </location>
</feature>
<reference evidence="5 6" key="1">
    <citation type="submission" date="2024-05" db="EMBL/GenBank/DDBJ databases">
        <title>Haplotype-resolved chromosome-level genome assembly of Huyou (Citrus changshanensis).</title>
        <authorList>
            <person name="Miao C."/>
            <person name="Chen W."/>
            <person name="Wu Y."/>
            <person name="Wang L."/>
            <person name="Zhao S."/>
            <person name="Grierson D."/>
            <person name="Xu C."/>
            <person name="Chen K."/>
        </authorList>
    </citation>
    <scope>NUCLEOTIDE SEQUENCE [LARGE SCALE GENOMIC DNA]</scope>
    <source>
        <strain evidence="5">01-14</strain>
        <tissue evidence="5">Leaf</tissue>
    </source>
</reference>
<dbReference type="InterPro" id="IPR036390">
    <property type="entry name" value="WH_DNA-bd_sf"/>
</dbReference>
<dbReference type="PROSITE" id="PS50961">
    <property type="entry name" value="HTH_LA"/>
    <property type="match status" value="1"/>
</dbReference>
<dbReference type="Pfam" id="PF05383">
    <property type="entry name" value="La"/>
    <property type="match status" value="1"/>
</dbReference>
<feature type="compositionally biased region" description="Low complexity" evidence="3">
    <location>
        <begin position="476"/>
        <end position="490"/>
    </location>
</feature>
<dbReference type="Proteomes" id="UP001428341">
    <property type="component" value="Unassembled WGS sequence"/>
</dbReference>
<keyword evidence="6" id="KW-1185">Reference proteome</keyword>
<dbReference type="SMART" id="SM00715">
    <property type="entry name" value="LA"/>
    <property type="match status" value="1"/>
</dbReference>
<feature type="region of interest" description="Disordered" evidence="3">
    <location>
        <begin position="67"/>
        <end position="307"/>
    </location>
</feature>
<dbReference type="GO" id="GO:0005737">
    <property type="term" value="C:cytoplasm"/>
    <property type="evidence" value="ECO:0007669"/>
    <property type="project" value="UniProtKB-ARBA"/>
</dbReference>
<dbReference type="AlphaFoldDB" id="A0AAP0N0W5"/>
<organism evidence="5 6">
    <name type="scientific">Citrus x changshan-huyou</name>
    <dbReference type="NCBI Taxonomy" id="2935761"/>
    <lineage>
        <taxon>Eukaryota</taxon>
        <taxon>Viridiplantae</taxon>
        <taxon>Streptophyta</taxon>
        <taxon>Embryophyta</taxon>
        <taxon>Tracheophyta</taxon>
        <taxon>Spermatophyta</taxon>
        <taxon>Magnoliopsida</taxon>
        <taxon>eudicotyledons</taxon>
        <taxon>Gunneridae</taxon>
        <taxon>Pentapetalae</taxon>
        <taxon>rosids</taxon>
        <taxon>malvids</taxon>
        <taxon>Sapindales</taxon>
        <taxon>Rutaceae</taxon>
        <taxon>Aurantioideae</taxon>
        <taxon>Citrus</taxon>
    </lineage>
</organism>
<comment type="caution">
    <text evidence="5">The sequence shown here is derived from an EMBL/GenBank/DDBJ whole genome shotgun (WGS) entry which is preliminary data.</text>
</comment>
<feature type="compositionally biased region" description="Polar residues" evidence="3">
    <location>
        <begin position="136"/>
        <end position="168"/>
    </location>
</feature>
<evidence type="ECO:0000256" key="3">
    <source>
        <dbReference type="SAM" id="MobiDB-lite"/>
    </source>
</evidence>
<protein>
    <recommendedName>
        <fullName evidence="4">HTH La-type RNA-binding domain-containing protein</fullName>
    </recommendedName>
</protein>
<feature type="compositionally biased region" description="Low complexity" evidence="3">
    <location>
        <begin position="106"/>
        <end position="135"/>
    </location>
</feature>
<dbReference type="Gene3D" id="1.10.10.10">
    <property type="entry name" value="Winged helix-like DNA-binding domain superfamily/Winged helix DNA-binding domain"/>
    <property type="match status" value="1"/>
</dbReference>